<dbReference type="Proteomes" id="UP001144280">
    <property type="component" value="Unassembled WGS sequence"/>
</dbReference>
<keyword evidence="5" id="KW-1185">Reference proteome</keyword>
<keyword evidence="1" id="KW-0808">Transferase</keyword>
<evidence type="ECO:0000256" key="1">
    <source>
        <dbReference type="ARBA" id="ARBA00022679"/>
    </source>
</evidence>
<dbReference type="PROSITE" id="PS51186">
    <property type="entry name" value="GNAT"/>
    <property type="match status" value="1"/>
</dbReference>
<accession>A0ABQ5QTV4</accession>
<sequence length="168" mass="18685">MTVMIRAGAEDDLPAVGELHFRSRLTAYSGFIPVDDLTAMPANAMVDYWVERWRYEKDNYQLTVAEAGGVVVGFTYLGPDEEPDTGILNAIHVDPDRLGSGVGKLLMRDALAKLAASGWRRAVLWVLTGNARARHFYERGGWAPEGVERDEHIGSALVRQMRYARPLP</sequence>
<keyword evidence="2" id="KW-0012">Acyltransferase</keyword>
<gene>
    <name evidence="4" type="ORF">Pa4123_32980</name>
</gene>
<feature type="domain" description="N-acetyltransferase" evidence="3">
    <location>
        <begin position="3"/>
        <end position="168"/>
    </location>
</feature>
<dbReference type="PANTHER" id="PTHR43877:SF1">
    <property type="entry name" value="ACETYLTRANSFERASE"/>
    <property type="match status" value="1"/>
</dbReference>
<comment type="caution">
    <text evidence="4">The sequence shown here is derived from an EMBL/GenBank/DDBJ whole genome shotgun (WGS) entry which is preliminary data.</text>
</comment>
<proteinExistence type="predicted"/>
<dbReference type="SUPFAM" id="SSF55729">
    <property type="entry name" value="Acyl-CoA N-acyltransferases (Nat)"/>
    <property type="match status" value="1"/>
</dbReference>
<dbReference type="Pfam" id="PF00583">
    <property type="entry name" value="Acetyltransf_1"/>
    <property type="match status" value="1"/>
</dbReference>
<dbReference type="PANTHER" id="PTHR43877">
    <property type="entry name" value="AMINOALKYLPHOSPHONATE N-ACETYLTRANSFERASE-RELATED-RELATED"/>
    <property type="match status" value="1"/>
</dbReference>
<name>A0ABQ5QTV4_9ACTN</name>
<reference evidence="4" key="1">
    <citation type="submission" date="2022-12" db="EMBL/GenBank/DDBJ databases">
        <title>New Phytohabitans aurantiacus sp. RD004123 nov., an actinomycete isolated from soil.</title>
        <authorList>
            <person name="Triningsih D.W."/>
            <person name="Harunari E."/>
            <person name="Igarashi Y."/>
        </authorList>
    </citation>
    <scope>NUCLEOTIDE SEQUENCE</scope>
    <source>
        <strain evidence="4">RD004123</strain>
    </source>
</reference>
<dbReference type="Gene3D" id="3.40.630.30">
    <property type="match status" value="1"/>
</dbReference>
<dbReference type="EMBL" id="BSDI01000013">
    <property type="protein sequence ID" value="GLH98023.1"/>
    <property type="molecule type" value="Genomic_DNA"/>
</dbReference>
<evidence type="ECO:0000256" key="2">
    <source>
        <dbReference type="ARBA" id="ARBA00023315"/>
    </source>
</evidence>
<organism evidence="4 5">
    <name type="scientific">Phytohabitans aurantiacus</name>
    <dbReference type="NCBI Taxonomy" id="3016789"/>
    <lineage>
        <taxon>Bacteria</taxon>
        <taxon>Bacillati</taxon>
        <taxon>Actinomycetota</taxon>
        <taxon>Actinomycetes</taxon>
        <taxon>Micromonosporales</taxon>
        <taxon>Micromonosporaceae</taxon>
    </lineage>
</organism>
<evidence type="ECO:0000313" key="5">
    <source>
        <dbReference type="Proteomes" id="UP001144280"/>
    </source>
</evidence>
<evidence type="ECO:0000313" key="4">
    <source>
        <dbReference type="EMBL" id="GLH98023.1"/>
    </source>
</evidence>
<dbReference type="CDD" id="cd04301">
    <property type="entry name" value="NAT_SF"/>
    <property type="match status" value="1"/>
</dbReference>
<dbReference type="InterPro" id="IPR016181">
    <property type="entry name" value="Acyl_CoA_acyltransferase"/>
</dbReference>
<protein>
    <submittedName>
        <fullName evidence="4">N-acetyltransferase</fullName>
    </submittedName>
</protein>
<dbReference type="InterPro" id="IPR000182">
    <property type="entry name" value="GNAT_dom"/>
</dbReference>
<dbReference type="InterPro" id="IPR050832">
    <property type="entry name" value="Bact_Acetyltransf"/>
</dbReference>
<evidence type="ECO:0000259" key="3">
    <source>
        <dbReference type="PROSITE" id="PS51186"/>
    </source>
</evidence>